<dbReference type="InterPro" id="IPR039555">
    <property type="entry name" value="TraF/TrbB"/>
</dbReference>
<reference evidence="2 3" key="1">
    <citation type="submission" date="2022-10" db="EMBL/GenBank/DDBJ databases">
        <title>High-quality genome sequences of two octocoral-associated bacteria, Endozoicomonas euniceicola EF212 and Endozoicomonas gorgoniicola PS125.</title>
        <authorList>
            <person name="Chiou Y.-J."/>
            <person name="Chen Y.-H."/>
        </authorList>
    </citation>
    <scope>NUCLEOTIDE SEQUENCE [LARGE SCALE GENOMIC DNA]</scope>
    <source>
        <strain evidence="2 3">PS125</strain>
    </source>
</reference>
<proteinExistence type="predicted"/>
<sequence length="286" mass="32881">MFFLLLLLLVFPTPASTGERWFDRHSEGWFWYERIPEPETVEGDQSITPSPVLPAPLSTQWIRKNIGDYLDRAIDEPTKEHVSQYLYLDRFVKEKAERFARVGKQVIESDPMLDENVRRPISPAAAKIKDNMAYQVREAVLKKIAKKTGLVFYYRGNCSLCHVQARTILLLSMEYGFELIPISTDGHPIPELPNSRIEHSPPPTLNILTYPALFLMQPPDNIVLIRQGAISFAALTERLVEVAFQQGWIDKNEYLKTRITTETWNIESQPVKQSLNIKPISSHHQP</sequence>
<evidence type="ECO:0000313" key="3">
    <source>
        <dbReference type="Proteomes" id="UP001209854"/>
    </source>
</evidence>
<organism evidence="2 3">
    <name type="scientific">Endozoicomonas gorgoniicola</name>
    <dbReference type="NCBI Taxonomy" id="1234144"/>
    <lineage>
        <taxon>Bacteria</taxon>
        <taxon>Pseudomonadati</taxon>
        <taxon>Pseudomonadota</taxon>
        <taxon>Gammaproteobacteria</taxon>
        <taxon>Oceanospirillales</taxon>
        <taxon>Endozoicomonadaceae</taxon>
        <taxon>Endozoicomonas</taxon>
    </lineage>
</organism>
<protein>
    <submittedName>
        <fullName evidence="2">Conjugal transfer protein TraF</fullName>
    </submittedName>
</protein>
<name>A0ABT3MV73_9GAMM</name>
<evidence type="ECO:0000256" key="1">
    <source>
        <dbReference type="SAM" id="SignalP"/>
    </source>
</evidence>
<dbReference type="EMBL" id="JAPFCC010000001">
    <property type="protein sequence ID" value="MCW7553284.1"/>
    <property type="molecule type" value="Genomic_DNA"/>
</dbReference>
<dbReference type="Pfam" id="PF13728">
    <property type="entry name" value="TraF"/>
    <property type="match status" value="1"/>
</dbReference>
<dbReference type="RefSeq" id="WP_262568121.1">
    <property type="nucleotide sequence ID" value="NZ_JAPFCC010000001.1"/>
</dbReference>
<gene>
    <name evidence="2" type="primary">traF</name>
    <name evidence="2" type="ORF">NX722_11665</name>
</gene>
<feature type="signal peptide" evidence="1">
    <location>
        <begin position="1"/>
        <end position="17"/>
    </location>
</feature>
<evidence type="ECO:0000313" key="2">
    <source>
        <dbReference type="EMBL" id="MCW7553284.1"/>
    </source>
</evidence>
<dbReference type="SUPFAM" id="SSF52833">
    <property type="entry name" value="Thioredoxin-like"/>
    <property type="match status" value="1"/>
</dbReference>
<accession>A0ABT3MV73</accession>
<feature type="chain" id="PRO_5046547197" evidence="1">
    <location>
        <begin position="18"/>
        <end position="286"/>
    </location>
</feature>
<keyword evidence="1" id="KW-0732">Signal</keyword>
<keyword evidence="3" id="KW-1185">Reference proteome</keyword>
<dbReference type="Proteomes" id="UP001209854">
    <property type="component" value="Unassembled WGS sequence"/>
</dbReference>
<comment type="caution">
    <text evidence="2">The sequence shown here is derived from an EMBL/GenBank/DDBJ whole genome shotgun (WGS) entry which is preliminary data.</text>
</comment>
<dbReference type="InterPro" id="IPR036249">
    <property type="entry name" value="Thioredoxin-like_sf"/>
</dbReference>